<dbReference type="SUPFAM" id="SSF51695">
    <property type="entry name" value="PLC-like phosphodiesterases"/>
    <property type="match status" value="1"/>
</dbReference>
<gene>
    <name evidence="5" type="ORF">BDU57DRAFT_436364</name>
</gene>
<evidence type="ECO:0000256" key="2">
    <source>
        <dbReference type="ARBA" id="ARBA00014286"/>
    </source>
</evidence>
<dbReference type="AlphaFoldDB" id="A0A6A5QYC2"/>
<evidence type="ECO:0000313" key="6">
    <source>
        <dbReference type="Proteomes" id="UP000800096"/>
    </source>
</evidence>
<accession>A0A6A5QYC2</accession>
<dbReference type="InterPro" id="IPR051236">
    <property type="entry name" value="HAT_RTT109-like"/>
</dbReference>
<keyword evidence="4" id="KW-1133">Transmembrane helix</keyword>
<dbReference type="EMBL" id="ML979132">
    <property type="protein sequence ID" value="KAF1920805.1"/>
    <property type="molecule type" value="Genomic_DNA"/>
</dbReference>
<dbReference type="CDD" id="cd08577">
    <property type="entry name" value="PI-PLCc_GDPD_SF_unchar3"/>
    <property type="match status" value="1"/>
</dbReference>
<feature type="transmembrane region" description="Helical" evidence="4">
    <location>
        <begin position="90"/>
        <end position="112"/>
    </location>
</feature>
<dbReference type="InterPro" id="IPR039559">
    <property type="entry name" value="AIM6_PI-PLC-like_dom"/>
</dbReference>
<evidence type="ECO:0000313" key="5">
    <source>
        <dbReference type="EMBL" id="KAF1920805.1"/>
    </source>
</evidence>
<dbReference type="GO" id="GO:0006629">
    <property type="term" value="P:lipid metabolic process"/>
    <property type="evidence" value="ECO:0007669"/>
    <property type="project" value="InterPro"/>
</dbReference>
<sequence length="430" mass="48316">MGQDTKSETIVTVRPMQPRTMSGDVPGPRKFLDDESDTSSQISSAISLDDVEAGRSKPKWYRRGGSPALTRWFGAPRSAKNSKRQRWCKWVLIVVVLLGIFGVIAAIVYVSFVGTLISRLAPPPGRSGLDHIVEKWTEPDKNGAFKYEWRNDFSRDIVPKNCHSHNDYWRRVPLYAALAAGCVSIEADVWRTDDDELLVGHSWSSTVKTRTLRTLYLDPLANIFDHRNISTSSTSDKETGMFDADPNKSTVLLIDFKNDGHKIWSVLKSQLQSFRDKNWLTYYDGKAMHQGPLTVVGTGSTPFELVQQNSTDRFIFFDAPLRSISEAQYNSTNSYYASSNLEAAIGGLGLGSITWKQEKFLKQQIQAAEDKGLKSRYWDTPAWPIRVRDRVWAKLMELGVGMLNVDDLVSATRWNWGFCVVAGIALCGNS</sequence>
<evidence type="ECO:0000256" key="3">
    <source>
        <dbReference type="SAM" id="MobiDB-lite"/>
    </source>
</evidence>
<protein>
    <recommendedName>
        <fullName evidence="2">Altered inheritance of mitochondria protein 6</fullName>
    </recommendedName>
</protein>
<feature type="region of interest" description="Disordered" evidence="3">
    <location>
        <begin position="1"/>
        <end position="43"/>
    </location>
</feature>
<dbReference type="PROSITE" id="PS50007">
    <property type="entry name" value="PIPLC_X_DOMAIN"/>
    <property type="match status" value="1"/>
</dbReference>
<dbReference type="GO" id="GO:0008081">
    <property type="term" value="F:phosphoric diester hydrolase activity"/>
    <property type="evidence" value="ECO:0007669"/>
    <property type="project" value="InterPro"/>
</dbReference>
<dbReference type="InterPro" id="IPR017946">
    <property type="entry name" value="PLC-like_Pdiesterase_TIM-brl"/>
</dbReference>
<keyword evidence="4" id="KW-0472">Membrane</keyword>
<dbReference type="Gene3D" id="3.20.20.190">
    <property type="entry name" value="Phosphatidylinositol (PI) phosphodiesterase"/>
    <property type="match status" value="1"/>
</dbReference>
<name>A0A6A5QYC2_AMPQU</name>
<reference evidence="5" key="1">
    <citation type="journal article" date="2020" name="Stud. Mycol.">
        <title>101 Dothideomycetes genomes: a test case for predicting lifestyles and emergence of pathogens.</title>
        <authorList>
            <person name="Haridas S."/>
            <person name="Albert R."/>
            <person name="Binder M."/>
            <person name="Bloem J."/>
            <person name="Labutti K."/>
            <person name="Salamov A."/>
            <person name="Andreopoulos B."/>
            <person name="Baker S."/>
            <person name="Barry K."/>
            <person name="Bills G."/>
            <person name="Bluhm B."/>
            <person name="Cannon C."/>
            <person name="Castanera R."/>
            <person name="Culley D."/>
            <person name="Daum C."/>
            <person name="Ezra D."/>
            <person name="Gonzalez J."/>
            <person name="Henrissat B."/>
            <person name="Kuo A."/>
            <person name="Liang C."/>
            <person name="Lipzen A."/>
            <person name="Lutzoni F."/>
            <person name="Magnuson J."/>
            <person name="Mondo S."/>
            <person name="Nolan M."/>
            <person name="Ohm R."/>
            <person name="Pangilinan J."/>
            <person name="Park H.-J."/>
            <person name="Ramirez L."/>
            <person name="Alfaro M."/>
            <person name="Sun H."/>
            <person name="Tritt A."/>
            <person name="Yoshinaga Y."/>
            <person name="Zwiers L.-H."/>
            <person name="Turgeon B."/>
            <person name="Goodwin S."/>
            <person name="Spatafora J."/>
            <person name="Crous P."/>
            <person name="Grigoriev I."/>
        </authorList>
    </citation>
    <scope>NUCLEOTIDE SEQUENCE</scope>
    <source>
        <strain evidence="5">HMLAC05119</strain>
    </source>
</reference>
<organism evidence="5 6">
    <name type="scientific">Ampelomyces quisqualis</name>
    <name type="common">Powdery mildew agent</name>
    <dbReference type="NCBI Taxonomy" id="50730"/>
    <lineage>
        <taxon>Eukaryota</taxon>
        <taxon>Fungi</taxon>
        <taxon>Dikarya</taxon>
        <taxon>Ascomycota</taxon>
        <taxon>Pezizomycotina</taxon>
        <taxon>Dothideomycetes</taxon>
        <taxon>Pleosporomycetidae</taxon>
        <taxon>Pleosporales</taxon>
        <taxon>Pleosporineae</taxon>
        <taxon>Phaeosphaeriaceae</taxon>
        <taxon>Ampelomyces</taxon>
    </lineage>
</organism>
<comment type="similarity">
    <text evidence="1">Belongs to the AIM6 family.</text>
</comment>
<evidence type="ECO:0000256" key="4">
    <source>
        <dbReference type="SAM" id="Phobius"/>
    </source>
</evidence>
<dbReference type="PANTHER" id="PTHR31571">
    <property type="entry name" value="ALTERED INHERITANCE OF MITOCHONDRIA PROTEIN 6"/>
    <property type="match status" value="1"/>
</dbReference>
<dbReference type="PANTHER" id="PTHR31571:SF1">
    <property type="entry name" value="ALTERED INHERITANCE OF MITOCHONDRIA PROTEIN 6"/>
    <property type="match status" value="1"/>
</dbReference>
<dbReference type="Proteomes" id="UP000800096">
    <property type="component" value="Unassembled WGS sequence"/>
</dbReference>
<dbReference type="OrthoDB" id="4153866at2759"/>
<evidence type="ECO:0000256" key="1">
    <source>
        <dbReference type="ARBA" id="ARBA00008858"/>
    </source>
</evidence>
<keyword evidence="6" id="KW-1185">Reference proteome</keyword>
<proteinExistence type="inferred from homology"/>
<keyword evidence="4" id="KW-0812">Transmembrane</keyword>